<proteinExistence type="predicted"/>
<name>A0AB33VFB6_RALSU</name>
<dbReference type="EMBL" id="AAKL01000017">
    <property type="protein sequence ID" value="EAP73238.1"/>
    <property type="molecule type" value="Genomic_DNA"/>
</dbReference>
<dbReference type="AlphaFoldDB" id="A0AB33VFB6"/>
<evidence type="ECO:0000313" key="1">
    <source>
        <dbReference type="EMBL" id="EAP73238.1"/>
    </source>
</evidence>
<gene>
    <name evidence="1" type="ORF">RRSL_03251</name>
</gene>
<protein>
    <submittedName>
        <fullName evidence="1">Uncharacterized protein</fullName>
    </submittedName>
</protein>
<dbReference type="Proteomes" id="UP000005933">
    <property type="component" value="Unassembled WGS sequence"/>
</dbReference>
<sequence length="116" mass="13167">MPFPDERGHALRFGFIFSRYVFHPSQIGRTGRVYTPIEACLSWNYSLSTICRHKNGCASERALGRLAEPSARGMETHPAQSRRSAEWRVEAIGIERAIVRCAMRFACSEAAQKQKH</sequence>
<accession>A0AB33VFB6</accession>
<comment type="caution">
    <text evidence="1">The sequence shown here is derived from an EMBL/GenBank/DDBJ whole genome shotgun (WGS) entry which is preliminary data.</text>
</comment>
<organism evidence="1 2">
    <name type="scientific">Ralstonia solanacearum (strain UW551)</name>
    <dbReference type="NCBI Taxonomy" id="342110"/>
    <lineage>
        <taxon>Bacteria</taxon>
        <taxon>Pseudomonadati</taxon>
        <taxon>Pseudomonadota</taxon>
        <taxon>Betaproteobacteria</taxon>
        <taxon>Burkholderiales</taxon>
        <taxon>Burkholderiaceae</taxon>
        <taxon>Ralstonia</taxon>
        <taxon>Ralstonia solanacearum species complex</taxon>
    </lineage>
</organism>
<reference evidence="1 2" key="1">
    <citation type="journal article" date="2006" name="Mol. Plant Microbe Interact.">
        <title>Identification of open reading frames unique to a select agent: Ralstonia solanacearum race 3 biovar 2.</title>
        <authorList>
            <person name="Gabriel D.W."/>
            <person name="Allen C."/>
            <person name="Schell M."/>
            <person name="Denny T.P."/>
            <person name="Greenberg J.T."/>
            <person name="Duan Y.P."/>
            <person name="Flores-Cruz Z."/>
            <person name="Huang Q."/>
            <person name="Clifford J.M."/>
            <person name="Presting G."/>
            <person name="Gonzalez E.T."/>
            <person name="Reddy J."/>
            <person name="Elphinstone J."/>
            <person name="Swanson J."/>
            <person name="Yao J."/>
            <person name="Mulholland V."/>
            <person name="Liu L."/>
            <person name="Farmerie W."/>
            <person name="Patnaikuni M."/>
            <person name="Balogh B."/>
            <person name="Norman D."/>
            <person name="Alvarez A."/>
            <person name="Castillo J.A."/>
            <person name="Jones J."/>
            <person name="Saddler G."/>
            <person name="Walunas T."/>
            <person name="Zhukov A."/>
            <person name="Mikhailova N."/>
        </authorList>
    </citation>
    <scope>NUCLEOTIDE SEQUENCE [LARGE SCALE GENOMIC DNA]</scope>
    <source>
        <strain evidence="1 2">UW551</strain>
    </source>
</reference>
<evidence type="ECO:0000313" key="2">
    <source>
        <dbReference type="Proteomes" id="UP000005933"/>
    </source>
</evidence>